<organism evidence="2 3">
    <name type="scientific">Orbilia ellipsospora</name>
    <dbReference type="NCBI Taxonomy" id="2528407"/>
    <lineage>
        <taxon>Eukaryota</taxon>
        <taxon>Fungi</taxon>
        <taxon>Dikarya</taxon>
        <taxon>Ascomycota</taxon>
        <taxon>Pezizomycotina</taxon>
        <taxon>Orbiliomycetes</taxon>
        <taxon>Orbiliales</taxon>
        <taxon>Orbiliaceae</taxon>
        <taxon>Orbilia</taxon>
    </lineage>
</organism>
<dbReference type="Proteomes" id="UP001365542">
    <property type="component" value="Unassembled WGS sequence"/>
</dbReference>
<gene>
    <name evidence="2" type="ORF">TWF694_010039</name>
</gene>
<accession>A0AAV9XBB4</accession>
<evidence type="ECO:0000256" key="1">
    <source>
        <dbReference type="SAM" id="MobiDB-lite"/>
    </source>
</evidence>
<protein>
    <submittedName>
        <fullName evidence="2">Uncharacterized protein</fullName>
    </submittedName>
</protein>
<sequence length="213" mass="24741">MCKFWRVRYNCGHTSDEVEACEYARHTLPLVGTRCPYKSTETKHVTEEDKCWNCWNVDYDGPRKFKEVRMHLKQAGETQLLGKGKELNDDERRILAGRAKWERRRQEQILESPVENTKPGHMQASPYVSPRGQVSQQPKGPYQSPPPQQQVVRRHEFEVTPIISTPEPLVLPMPPQNNDNYQTGAGGGIENPWTIKRLKAWEERQRRIQLGLP</sequence>
<name>A0AAV9XBB4_9PEZI</name>
<proteinExistence type="predicted"/>
<keyword evidence="3" id="KW-1185">Reference proteome</keyword>
<evidence type="ECO:0000313" key="3">
    <source>
        <dbReference type="Proteomes" id="UP001365542"/>
    </source>
</evidence>
<dbReference type="EMBL" id="JAVHJO010000007">
    <property type="protein sequence ID" value="KAK6538454.1"/>
    <property type="molecule type" value="Genomic_DNA"/>
</dbReference>
<feature type="region of interest" description="Disordered" evidence="1">
    <location>
        <begin position="105"/>
        <end position="148"/>
    </location>
</feature>
<comment type="caution">
    <text evidence="2">The sequence shown here is derived from an EMBL/GenBank/DDBJ whole genome shotgun (WGS) entry which is preliminary data.</text>
</comment>
<dbReference type="AlphaFoldDB" id="A0AAV9XBB4"/>
<reference evidence="2 3" key="1">
    <citation type="submission" date="2019-10" db="EMBL/GenBank/DDBJ databases">
        <authorList>
            <person name="Palmer J.M."/>
        </authorList>
    </citation>
    <scope>NUCLEOTIDE SEQUENCE [LARGE SCALE GENOMIC DNA]</scope>
    <source>
        <strain evidence="2 3">TWF694</strain>
    </source>
</reference>
<evidence type="ECO:0000313" key="2">
    <source>
        <dbReference type="EMBL" id="KAK6538454.1"/>
    </source>
</evidence>